<protein>
    <submittedName>
        <fullName evidence="2">Uncharacterized protein</fullName>
    </submittedName>
</protein>
<accession>A0AA85BBE8</accession>
<evidence type="ECO:0000313" key="1">
    <source>
        <dbReference type="Proteomes" id="UP000050791"/>
    </source>
</evidence>
<sequence>MYTDLYTRSVLSKTLLILIWLHEQNQIVFGFNGYINYDIFGIKNDEIIKSSMICVNQNVYNCKRNSNLKFNDSVLFQNNKSNHNCDLFSVDINQDLLNGVKECINSQNSIFVESVTSRIWWLA</sequence>
<organism evidence="1 2">
    <name type="scientific">Schistosoma mattheei</name>
    <dbReference type="NCBI Taxonomy" id="31246"/>
    <lineage>
        <taxon>Eukaryota</taxon>
        <taxon>Metazoa</taxon>
        <taxon>Spiralia</taxon>
        <taxon>Lophotrochozoa</taxon>
        <taxon>Platyhelminthes</taxon>
        <taxon>Trematoda</taxon>
        <taxon>Digenea</taxon>
        <taxon>Strigeidida</taxon>
        <taxon>Schistosomatoidea</taxon>
        <taxon>Schistosomatidae</taxon>
        <taxon>Schistosoma</taxon>
    </lineage>
</organism>
<reference evidence="2" key="1">
    <citation type="submission" date="2023-11" db="UniProtKB">
        <authorList>
            <consortium name="WormBaseParasite"/>
        </authorList>
    </citation>
    <scope>IDENTIFICATION</scope>
</reference>
<name>A0AA85BBE8_9TREM</name>
<dbReference type="Proteomes" id="UP000050791">
    <property type="component" value="Unassembled WGS sequence"/>
</dbReference>
<dbReference type="AlphaFoldDB" id="A0AA85BBE8"/>
<dbReference type="WBParaSite" id="SMTH1_44880.1">
    <property type="protein sequence ID" value="SMTH1_44880.1"/>
    <property type="gene ID" value="SMTH1_44880"/>
</dbReference>
<evidence type="ECO:0000313" key="2">
    <source>
        <dbReference type="WBParaSite" id="SMTH1_44880.1"/>
    </source>
</evidence>
<proteinExistence type="predicted"/>